<accession>A0A1H1R499</accession>
<dbReference type="InterPro" id="IPR029016">
    <property type="entry name" value="GAF-like_dom_sf"/>
</dbReference>
<feature type="domain" description="GAF" evidence="1">
    <location>
        <begin position="19"/>
        <end position="161"/>
    </location>
</feature>
<dbReference type="InterPro" id="IPR003018">
    <property type="entry name" value="GAF"/>
</dbReference>
<keyword evidence="3" id="KW-1185">Reference proteome</keyword>
<reference evidence="2 3" key="1">
    <citation type="submission" date="2016-10" db="EMBL/GenBank/DDBJ databases">
        <authorList>
            <person name="de Groot N.N."/>
        </authorList>
    </citation>
    <scope>NUCLEOTIDE SEQUENCE [LARGE SCALE GENOMIC DNA]</scope>
    <source>
        <strain evidence="2 3">DSM 22024</strain>
    </source>
</reference>
<dbReference type="AlphaFoldDB" id="A0A1H1R499"/>
<dbReference type="SMART" id="SM00065">
    <property type="entry name" value="GAF"/>
    <property type="match status" value="1"/>
</dbReference>
<dbReference type="Gene3D" id="3.30.450.40">
    <property type="match status" value="1"/>
</dbReference>
<organism evidence="2 3">
    <name type="scientific">Actinopolymorpha singaporensis</name>
    <dbReference type="NCBI Taxonomy" id="117157"/>
    <lineage>
        <taxon>Bacteria</taxon>
        <taxon>Bacillati</taxon>
        <taxon>Actinomycetota</taxon>
        <taxon>Actinomycetes</taxon>
        <taxon>Propionibacteriales</taxon>
        <taxon>Actinopolymorphaceae</taxon>
        <taxon>Actinopolymorpha</taxon>
    </lineage>
</organism>
<gene>
    <name evidence="2" type="ORF">SAMN04489717_2269</name>
</gene>
<dbReference type="Pfam" id="PF13185">
    <property type="entry name" value="GAF_2"/>
    <property type="match status" value="1"/>
</dbReference>
<evidence type="ECO:0000313" key="3">
    <source>
        <dbReference type="Proteomes" id="UP000198983"/>
    </source>
</evidence>
<name>A0A1H1R499_9ACTN</name>
<dbReference type="EMBL" id="LT629732">
    <property type="protein sequence ID" value="SDS30543.1"/>
    <property type="molecule type" value="Genomic_DNA"/>
</dbReference>
<evidence type="ECO:0000259" key="1">
    <source>
        <dbReference type="SMART" id="SM00065"/>
    </source>
</evidence>
<protein>
    <submittedName>
        <fullName evidence="2">GAF domain-containing protein</fullName>
    </submittedName>
</protein>
<dbReference type="Proteomes" id="UP000198983">
    <property type="component" value="Chromosome I"/>
</dbReference>
<evidence type="ECO:0000313" key="2">
    <source>
        <dbReference type="EMBL" id="SDS30543.1"/>
    </source>
</evidence>
<dbReference type="STRING" id="117157.SAMN04489717_2269"/>
<dbReference type="SUPFAM" id="SSF55781">
    <property type="entry name" value="GAF domain-like"/>
    <property type="match status" value="1"/>
</dbReference>
<proteinExistence type="predicted"/>
<sequence length="167" mass="18238">MDRANPFRHLETRFERCDSREELHAEVCRSARELTGAAGTCLVVREGDLCHHVSVDSDIPLWLGQRFPMDKCLSGWAIRHQMTAVAPDIHKDTRPAKVVHLPTPVHSVMMCPIIDREPVGAIGACWPNSGVPSAQCIAVLEKVASLAGSALHRFGGWSGHTGSNITN</sequence>